<organism evidence="10 11">
    <name type="scientific">Durusdinium trenchii</name>
    <dbReference type="NCBI Taxonomy" id="1381693"/>
    <lineage>
        <taxon>Eukaryota</taxon>
        <taxon>Sar</taxon>
        <taxon>Alveolata</taxon>
        <taxon>Dinophyceae</taxon>
        <taxon>Suessiales</taxon>
        <taxon>Symbiodiniaceae</taxon>
        <taxon>Durusdinium</taxon>
    </lineage>
</organism>
<dbReference type="InterPro" id="IPR010610">
    <property type="entry name" value="EryCIII-like_C"/>
</dbReference>
<dbReference type="Pfam" id="PF00111">
    <property type="entry name" value="Fer2"/>
    <property type="match status" value="1"/>
</dbReference>
<evidence type="ECO:0000259" key="9">
    <source>
        <dbReference type="Pfam" id="PF06722"/>
    </source>
</evidence>
<dbReference type="Gene3D" id="3.10.20.30">
    <property type="match status" value="1"/>
</dbReference>
<evidence type="ECO:0000259" key="8">
    <source>
        <dbReference type="Pfam" id="PF00111"/>
    </source>
</evidence>
<comment type="similarity">
    <text evidence="1">Belongs to the adrenodoxin/putidaredoxin family.</text>
</comment>
<evidence type="ECO:0000256" key="7">
    <source>
        <dbReference type="ARBA" id="ARBA00034078"/>
    </source>
</evidence>
<keyword evidence="2" id="KW-0808">Transferase</keyword>
<keyword evidence="3" id="KW-0001">2Fe-2S</keyword>
<gene>
    <name evidence="10" type="ORF">SCF082_LOCUS27592</name>
</gene>
<reference evidence="10 11" key="1">
    <citation type="submission" date="2024-02" db="EMBL/GenBank/DDBJ databases">
        <authorList>
            <person name="Chen Y."/>
            <person name="Shah S."/>
            <person name="Dougan E. K."/>
            <person name="Thang M."/>
            <person name="Chan C."/>
        </authorList>
    </citation>
    <scope>NUCLEOTIDE SEQUENCE [LARGE SCALE GENOMIC DNA]</scope>
</reference>
<name>A0ABP0MEI8_9DINO</name>
<proteinExistence type="inferred from homology"/>
<evidence type="ECO:0000256" key="4">
    <source>
        <dbReference type="ARBA" id="ARBA00022723"/>
    </source>
</evidence>
<evidence type="ECO:0000256" key="1">
    <source>
        <dbReference type="ARBA" id="ARBA00010914"/>
    </source>
</evidence>
<comment type="caution">
    <text evidence="10">The sequence shown here is derived from an EMBL/GenBank/DDBJ whole genome shotgun (WGS) entry which is preliminary data.</text>
</comment>
<dbReference type="CDD" id="cd00207">
    <property type="entry name" value="fer2"/>
    <property type="match status" value="1"/>
</dbReference>
<dbReference type="SUPFAM" id="SSF54292">
    <property type="entry name" value="2Fe-2S ferredoxin-like"/>
    <property type="match status" value="1"/>
</dbReference>
<dbReference type="EMBL" id="CAXAMM010021435">
    <property type="protein sequence ID" value="CAK9049902.1"/>
    <property type="molecule type" value="Genomic_DNA"/>
</dbReference>
<keyword evidence="5" id="KW-0408">Iron</keyword>
<protein>
    <submittedName>
        <fullName evidence="10">Uncharacterized UDP-glucosyltransferase YojK</fullName>
    </submittedName>
</protein>
<evidence type="ECO:0000256" key="3">
    <source>
        <dbReference type="ARBA" id="ARBA00022714"/>
    </source>
</evidence>
<feature type="domain" description="Erythromycin biosynthesis protein CIII-like C-terminal" evidence="9">
    <location>
        <begin position="396"/>
        <end position="512"/>
    </location>
</feature>
<evidence type="ECO:0000256" key="2">
    <source>
        <dbReference type="ARBA" id="ARBA00022679"/>
    </source>
</evidence>
<sequence>MLRWMRVARPALGGVGRPRLPPLSLSSRPRHCMTLHFFKEGEDASIKVTAKTGQTILEVAHENDIDIEGACGGECACSTCHIVLEQEAYSKLPEPDDDEVGTVNPVLPVVKELVSRGCEVRYYFNKETYVKDLRAAGAEPVKFDDYFLRWDELYQEEAEWLHRHGYGPEAIKELPSSEGTMVSRMLLNCLPAGLCLTKRLSKLWQDAWRPDVVLYNVMLLHPFLAAKQLGIPTASFSTYPGPGTPMHLYQQKFEEREAYDEQLARHPAVAPANALAAKLFGVDVLQTQLLGRFFSDQINIVYSIPQLQGLVNENQRQRLEGSAFHWVGATDPQLCGLVPRVESADAEEMTRLPGMKVVLVSLGSLTVECRWDMPEHVSSLGLITGKDFSQRLWSELLDSFGGRSDVQVILSIGTREEARELLGDLPSNFSAQTFLDQINALKSADLFITHGGANSIKEATLLGVPMIVTPFCVDQPTNGEAIQRYGAGVCFSDLMATPRGELSRAVEHGLGGAALGWRQRSSELGEALRRAGGAQAAAEACLSLLSLRASAGGA</sequence>
<dbReference type="Gene3D" id="3.40.50.2000">
    <property type="entry name" value="Glycogen Phosphorylase B"/>
    <property type="match status" value="2"/>
</dbReference>
<dbReference type="Pfam" id="PF06722">
    <property type="entry name" value="EryCIII-like_C"/>
    <property type="match status" value="1"/>
</dbReference>
<evidence type="ECO:0000313" key="10">
    <source>
        <dbReference type="EMBL" id="CAK9049902.1"/>
    </source>
</evidence>
<evidence type="ECO:0000256" key="6">
    <source>
        <dbReference type="ARBA" id="ARBA00023014"/>
    </source>
</evidence>
<dbReference type="PANTHER" id="PTHR23426">
    <property type="entry name" value="FERREDOXIN/ADRENODOXIN"/>
    <property type="match status" value="1"/>
</dbReference>
<comment type="cofactor">
    <cofactor evidence="7">
        <name>[2Fe-2S] cluster</name>
        <dbReference type="ChEBI" id="CHEBI:190135"/>
    </cofactor>
</comment>
<dbReference type="CDD" id="cd03784">
    <property type="entry name" value="GT1_Gtf-like"/>
    <property type="match status" value="1"/>
</dbReference>
<evidence type="ECO:0000313" key="11">
    <source>
        <dbReference type="Proteomes" id="UP001642464"/>
    </source>
</evidence>
<dbReference type="InterPro" id="IPR036010">
    <property type="entry name" value="2Fe-2S_ferredoxin-like_sf"/>
</dbReference>
<dbReference type="InterPro" id="IPR001041">
    <property type="entry name" value="2Fe-2S_ferredoxin-type"/>
</dbReference>
<dbReference type="InterPro" id="IPR002213">
    <property type="entry name" value="UDP_glucos_trans"/>
</dbReference>
<accession>A0ABP0MEI8</accession>
<keyword evidence="11" id="KW-1185">Reference proteome</keyword>
<dbReference type="InterPro" id="IPR012675">
    <property type="entry name" value="Beta-grasp_dom_sf"/>
</dbReference>
<keyword evidence="6" id="KW-0411">Iron-sulfur</keyword>
<dbReference type="InterPro" id="IPR001055">
    <property type="entry name" value="Adrenodoxin-like"/>
</dbReference>
<dbReference type="PANTHER" id="PTHR23426:SF65">
    <property type="entry name" value="FERREDOXIN-2, MITOCHONDRIAL"/>
    <property type="match status" value="1"/>
</dbReference>
<keyword evidence="4" id="KW-0479">Metal-binding</keyword>
<feature type="domain" description="2Fe-2S ferredoxin-type" evidence="8">
    <location>
        <begin position="45"/>
        <end position="98"/>
    </location>
</feature>
<evidence type="ECO:0000256" key="5">
    <source>
        <dbReference type="ARBA" id="ARBA00023004"/>
    </source>
</evidence>
<dbReference type="SUPFAM" id="SSF53756">
    <property type="entry name" value="UDP-Glycosyltransferase/glycogen phosphorylase"/>
    <property type="match status" value="1"/>
</dbReference>
<dbReference type="Proteomes" id="UP001642464">
    <property type="component" value="Unassembled WGS sequence"/>
</dbReference>